<name>A0A3E1Y811_9BACT</name>
<dbReference type="AlphaFoldDB" id="A0A3E1Y811"/>
<proteinExistence type="predicted"/>
<organism evidence="1 2">
    <name type="scientific">Chitinophaga silvatica</name>
    <dbReference type="NCBI Taxonomy" id="2282649"/>
    <lineage>
        <taxon>Bacteria</taxon>
        <taxon>Pseudomonadati</taxon>
        <taxon>Bacteroidota</taxon>
        <taxon>Chitinophagia</taxon>
        <taxon>Chitinophagales</taxon>
        <taxon>Chitinophagaceae</taxon>
        <taxon>Chitinophaga</taxon>
    </lineage>
</organism>
<evidence type="ECO:0000313" key="1">
    <source>
        <dbReference type="EMBL" id="RFS21195.1"/>
    </source>
</evidence>
<evidence type="ECO:0008006" key="3">
    <source>
        <dbReference type="Google" id="ProtNLM"/>
    </source>
</evidence>
<dbReference type="Proteomes" id="UP000260644">
    <property type="component" value="Unassembled WGS sequence"/>
</dbReference>
<accession>A0A3E1Y811</accession>
<gene>
    <name evidence="1" type="ORF">DVR12_17835</name>
</gene>
<reference evidence="1 2" key="1">
    <citation type="submission" date="2018-07" db="EMBL/GenBank/DDBJ databases">
        <title>Chitinophaga K2CV101002-2 sp. nov., isolated from a monsoon evergreen broad-leaved forest soil.</title>
        <authorList>
            <person name="Lv Y."/>
        </authorList>
    </citation>
    <scope>NUCLEOTIDE SEQUENCE [LARGE SCALE GENOMIC DNA]</scope>
    <source>
        <strain evidence="1 2">GDMCC 1.1288</strain>
    </source>
</reference>
<comment type="caution">
    <text evidence="1">The sequence shown here is derived from an EMBL/GenBank/DDBJ whole genome shotgun (WGS) entry which is preliminary data.</text>
</comment>
<protein>
    <recommendedName>
        <fullName evidence="3">Lipoprotein</fullName>
    </recommendedName>
</protein>
<dbReference type="RefSeq" id="WP_116977143.1">
    <property type="nucleotide sequence ID" value="NZ_QPMM01000009.1"/>
</dbReference>
<sequence>MHISKFIGATLILLAIFSCNNSHTTSKADSISVKEPIIIPVEEVEEPIRQLNKISVNTIESDTMNFEEDSNFGIGDDDAFTAEDFTVHRVRDGLVSDDIKKLNDYCLTTSVKSKFSGRDTFMIIIWFPGIAGRRNDTLISVSKLEIFNGDRSSYHNWEKSGGIKKMSLAINQEVLDSAIILENTYKLQIIDFSYRPLYNISGNRDTIKVIVEEIYPGVNGTYGLSELKLDAWRFY</sequence>
<keyword evidence="2" id="KW-1185">Reference proteome</keyword>
<dbReference type="OrthoDB" id="9952806at2"/>
<dbReference type="EMBL" id="QPMM01000009">
    <property type="protein sequence ID" value="RFS21195.1"/>
    <property type="molecule type" value="Genomic_DNA"/>
</dbReference>
<evidence type="ECO:0000313" key="2">
    <source>
        <dbReference type="Proteomes" id="UP000260644"/>
    </source>
</evidence>
<dbReference type="PROSITE" id="PS51257">
    <property type="entry name" value="PROKAR_LIPOPROTEIN"/>
    <property type="match status" value="1"/>
</dbReference>